<gene>
    <name evidence="1" type="ORF">CVT25_004551</name>
</gene>
<name>A0A409XMR5_PSICY</name>
<dbReference type="AlphaFoldDB" id="A0A409XMR5"/>
<feature type="non-terminal residue" evidence="1">
    <location>
        <position position="1"/>
    </location>
</feature>
<evidence type="ECO:0000313" key="2">
    <source>
        <dbReference type="Proteomes" id="UP000283269"/>
    </source>
</evidence>
<dbReference type="EMBL" id="NHYD01001195">
    <property type="protein sequence ID" value="PPQ91976.1"/>
    <property type="molecule type" value="Genomic_DNA"/>
</dbReference>
<comment type="caution">
    <text evidence="1">The sequence shown here is derived from an EMBL/GenBank/DDBJ whole genome shotgun (WGS) entry which is preliminary data.</text>
</comment>
<keyword evidence="2" id="KW-1185">Reference proteome</keyword>
<organism evidence="1 2">
    <name type="scientific">Psilocybe cyanescens</name>
    <dbReference type="NCBI Taxonomy" id="93625"/>
    <lineage>
        <taxon>Eukaryota</taxon>
        <taxon>Fungi</taxon>
        <taxon>Dikarya</taxon>
        <taxon>Basidiomycota</taxon>
        <taxon>Agaricomycotina</taxon>
        <taxon>Agaricomycetes</taxon>
        <taxon>Agaricomycetidae</taxon>
        <taxon>Agaricales</taxon>
        <taxon>Agaricineae</taxon>
        <taxon>Strophariaceae</taxon>
        <taxon>Psilocybe</taxon>
    </lineage>
</organism>
<protein>
    <submittedName>
        <fullName evidence="1">Uncharacterized protein</fullName>
    </submittedName>
</protein>
<proteinExistence type="predicted"/>
<evidence type="ECO:0000313" key="1">
    <source>
        <dbReference type="EMBL" id="PPQ91976.1"/>
    </source>
</evidence>
<dbReference type="Proteomes" id="UP000283269">
    <property type="component" value="Unassembled WGS sequence"/>
</dbReference>
<dbReference type="InParanoid" id="A0A409XMR5"/>
<accession>A0A409XMR5</accession>
<sequence length="169" mass="18699">HPALSISSISLTIPIYPTNADAQFLVTGAKGYVSDHESFDYSSSQEYLSALKVKANSSNKFLLLSHMAIGLSISLLKASPGVIMIMNVDAIEHIACPVPESLSNTREDPQTCFTGRFRCARKGLEIWISHLSVAYHFTEILRINVKRIVMTAQSEQSFSRSSSQTFTRK</sequence>
<reference evidence="1 2" key="1">
    <citation type="journal article" date="2018" name="Evol. Lett.">
        <title>Horizontal gene cluster transfer increased hallucinogenic mushroom diversity.</title>
        <authorList>
            <person name="Reynolds H.T."/>
            <person name="Vijayakumar V."/>
            <person name="Gluck-Thaler E."/>
            <person name="Korotkin H.B."/>
            <person name="Matheny P.B."/>
            <person name="Slot J.C."/>
        </authorList>
    </citation>
    <scope>NUCLEOTIDE SEQUENCE [LARGE SCALE GENOMIC DNA]</scope>
    <source>
        <strain evidence="1 2">2631</strain>
    </source>
</reference>